<reference evidence="2" key="1">
    <citation type="submission" date="2021-07" db="EMBL/GenBank/DDBJ databases">
        <title>Complete genome sequence of Crassaminicella sp. 143-21, isolated from a deep-sea hydrothermal vent.</title>
        <authorList>
            <person name="Li X."/>
        </authorList>
    </citation>
    <scope>NUCLEOTIDE SEQUENCE</scope>
    <source>
        <strain evidence="2">143-21</strain>
    </source>
</reference>
<proteinExistence type="predicted"/>
<name>A0ABX8RHM3_9CLOT</name>
<dbReference type="Proteomes" id="UP000886818">
    <property type="component" value="Chromosome"/>
</dbReference>
<sequence>MDSKIGILIVVVFGITETLEKFGLAKRYAHLIALPLGVLGSFLFLKFSSTAEYIIYGLFTGIASVGTCDTVCNVVSNIKTKNYTDQK</sequence>
<accession>A0ABX8RHM3</accession>
<keyword evidence="1" id="KW-1133">Transmembrane helix</keyword>
<keyword evidence="1" id="KW-0812">Transmembrane</keyword>
<feature type="transmembrane region" description="Helical" evidence="1">
    <location>
        <begin position="28"/>
        <end position="45"/>
    </location>
</feature>
<evidence type="ECO:0000256" key="1">
    <source>
        <dbReference type="SAM" id="Phobius"/>
    </source>
</evidence>
<evidence type="ECO:0000313" key="3">
    <source>
        <dbReference type="Proteomes" id="UP000886818"/>
    </source>
</evidence>
<keyword evidence="3" id="KW-1185">Reference proteome</keyword>
<protein>
    <recommendedName>
        <fullName evidence="4">Holin</fullName>
    </recommendedName>
</protein>
<gene>
    <name evidence="2" type="ORF">KVH43_06975</name>
</gene>
<keyword evidence="1" id="KW-0472">Membrane</keyword>
<evidence type="ECO:0008006" key="4">
    <source>
        <dbReference type="Google" id="ProtNLM"/>
    </source>
</evidence>
<evidence type="ECO:0000313" key="2">
    <source>
        <dbReference type="EMBL" id="QXM07415.1"/>
    </source>
</evidence>
<dbReference type="EMBL" id="CP078093">
    <property type="protein sequence ID" value="QXM07415.1"/>
    <property type="molecule type" value="Genomic_DNA"/>
</dbReference>
<organism evidence="2 3">
    <name type="scientific">Crassaminicella indica</name>
    <dbReference type="NCBI Taxonomy" id="2855394"/>
    <lineage>
        <taxon>Bacteria</taxon>
        <taxon>Bacillati</taxon>
        <taxon>Bacillota</taxon>
        <taxon>Clostridia</taxon>
        <taxon>Eubacteriales</taxon>
        <taxon>Clostridiaceae</taxon>
        <taxon>Crassaminicella</taxon>
    </lineage>
</organism>